<keyword evidence="1" id="KW-0472">Membrane</keyword>
<reference evidence="3" key="1">
    <citation type="submission" date="2012-08" db="EMBL/GenBank/DDBJ databases">
        <title>The Genome Sequence of Wuchereria bancrofti.</title>
        <authorList>
            <person name="Nutman T.B."/>
            <person name="Fink D.L."/>
            <person name="Russ C."/>
            <person name="Young S."/>
            <person name="Zeng Q."/>
            <person name="Koehrsen M."/>
            <person name="Alvarado L."/>
            <person name="Berlin A."/>
            <person name="Chapman S.B."/>
            <person name="Chen Z."/>
            <person name="Freedman E."/>
            <person name="Gellesch M."/>
            <person name="Goldberg J."/>
            <person name="Griggs A."/>
            <person name="Gujja S."/>
            <person name="Heilman E.R."/>
            <person name="Heiman D."/>
            <person name="Hepburn T."/>
            <person name="Howarth C."/>
            <person name="Jen D."/>
            <person name="Larson L."/>
            <person name="Lewis B."/>
            <person name="Mehta T."/>
            <person name="Park D."/>
            <person name="Pearson M."/>
            <person name="Roberts A."/>
            <person name="Saif S."/>
            <person name="Shea T."/>
            <person name="Shenoy N."/>
            <person name="Sisk P."/>
            <person name="Stolte C."/>
            <person name="Sykes S."/>
            <person name="Walk T."/>
            <person name="White J."/>
            <person name="Yandava C."/>
            <person name="Haas B."/>
            <person name="Henn M.R."/>
            <person name="Nusbaum C."/>
            <person name="Birren B."/>
        </authorList>
    </citation>
    <scope>NUCLEOTIDE SEQUENCE [LARGE SCALE GENOMIC DNA]</scope>
    <source>
        <strain evidence="3">NA</strain>
    </source>
</reference>
<feature type="non-terminal residue" evidence="2">
    <location>
        <position position="1"/>
    </location>
</feature>
<sequence>SHITGERKLCHHSTDVLHRMTDEHLSPLFIDHSPFCNDANDLIPCRKLIGIYSLFHFILFHLILYALVTITNYWRNFGFGTEGNDSFSADGISDSSLTIQQILMIYGNTATTIKMRTSDATCILLKIEFHAKYRKG</sequence>
<protein>
    <submittedName>
        <fullName evidence="2">Uncharacterized protein</fullName>
    </submittedName>
</protein>
<evidence type="ECO:0000256" key="1">
    <source>
        <dbReference type="SAM" id="Phobius"/>
    </source>
</evidence>
<keyword evidence="1" id="KW-0812">Transmembrane</keyword>
<name>J9FJU8_WUCBA</name>
<accession>J9FJU8</accession>
<feature type="transmembrane region" description="Helical" evidence="1">
    <location>
        <begin position="49"/>
        <end position="68"/>
    </location>
</feature>
<proteinExistence type="predicted"/>
<dbReference type="EMBL" id="ADBV01000340">
    <property type="protein sequence ID" value="EJW87604.1"/>
    <property type="molecule type" value="Genomic_DNA"/>
</dbReference>
<evidence type="ECO:0000313" key="3">
    <source>
        <dbReference type="Proteomes" id="UP000004810"/>
    </source>
</evidence>
<keyword evidence="1" id="KW-1133">Transmembrane helix</keyword>
<evidence type="ECO:0000313" key="2">
    <source>
        <dbReference type="EMBL" id="EJW87604.1"/>
    </source>
</evidence>
<dbReference type="Proteomes" id="UP000004810">
    <property type="component" value="Unassembled WGS sequence"/>
</dbReference>
<dbReference type="AlphaFoldDB" id="J9FJU8"/>
<organism evidence="2 3">
    <name type="scientific">Wuchereria bancrofti</name>
    <dbReference type="NCBI Taxonomy" id="6293"/>
    <lineage>
        <taxon>Eukaryota</taxon>
        <taxon>Metazoa</taxon>
        <taxon>Ecdysozoa</taxon>
        <taxon>Nematoda</taxon>
        <taxon>Chromadorea</taxon>
        <taxon>Rhabditida</taxon>
        <taxon>Spirurina</taxon>
        <taxon>Spiruromorpha</taxon>
        <taxon>Filarioidea</taxon>
        <taxon>Onchocercidae</taxon>
        <taxon>Wuchereria</taxon>
    </lineage>
</organism>
<gene>
    <name evidence="2" type="ORF">WUBG_01489</name>
</gene>
<comment type="caution">
    <text evidence="2">The sequence shown here is derived from an EMBL/GenBank/DDBJ whole genome shotgun (WGS) entry which is preliminary data.</text>
</comment>